<organism evidence="2">
    <name type="scientific">marine sediment metagenome</name>
    <dbReference type="NCBI Taxonomy" id="412755"/>
    <lineage>
        <taxon>unclassified sequences</taxon>
        <taxon>metagenomes</taxon>
        <taxon>ecological metagenomes</taxon>
    </lineage>
</organism>
<proteinExistence type="predicted"/>
<dbReference type="CDD" id="cd11714">
    <property type="entry name" value="GINS_A_archaea"/>
    <property type="match status" value="1"/>
</dbReference>
<dbReference type="AlphaFoldDB" id="X1RPM7"/>
<evidence type="ECO:0000313" key="2">
    <source>
        <dbReference type="EMBL" id="GAI82598.1"/>
    </source>
</evidence>
<sequence length="177" mass="20397">YEAARKERYSEQLQPLAKNFIEEVANYLKEKKEIASKEDEDFSDVILKTKKQLENAITLFKELMLRRRRKILDLVLIAAETGISKQDFENMLSFEKNLFEDLMKCVDASDKKLNETLNGKKQAAQKNELLVFKTYVEEFVGLDGEKMGGFEKGQIANIPREIAKILIDDGKAEVVEK</sequence>
<feature type="domain" description="Gins51 C-terminal" evidence="1">
    <location>
        <begin position="131"/>
        <end position="175"/>
    </location>
</feature>
<evidence type="ECO:0000259" key="1">
    <source>
        <dbReference type="Pfam" id="PF22090"/>
    </source>
</evidence>
<dbReference type="Gene3D" id="3.40.5.50">
    <property type="match status" value="1"/>
</dbReference>
<feature type="non-terminal residue" evidence="2">
    <location>
        <position position="1"/>
    </location>
</feature>
<protein>
    <recommendedName>
        <fullName evidence="1">Gins51 C-terminal domain-containing protein</fullName>
    </recommendedName>
</protein>
<gene>
    <name evidence="2" type="ORF">S12H4_12222</name>
</gene>
<accession>X1RPM7</accession>
<dbReference type="InterPro" id="IPR054314">
    <property type="entry name" value="Gins51_C"/>
</dbReference>
<reference evidence="2" key="1">
    <citation type="journal article" date="2014" name="Front. Microbiol.">
        <title>High frequency of phylogenetically diverse reductive dehalogenase-homologous genes in deep subseafloor sedimentary metagenomes.</title>
        <authorList>
            <person name="Kawai M."/>
            <person name="Futagami T."/>
            <person name="Toyoda A."/>
            <person name="Takaki Y."/>
            <person name="Nishi S."/>
            <person name="Hori S."/>
            <person name="Arai W."/>
            <person name="Tsubouchi T."/>
            <person name="Morono Y."/>
            <person name="Uchiyama I."/>
            <person name="Ito T."/>
            <person name="Fujiyama A."/>
            <person name="Inagaki F."/>
            <person name="Takami H."/>
        </authorList>
    </citation>
    <scope>NUCLEOTIDE SEQUENCE</scope>
    <source>
        <strain evidence="2">Expedition CK06-06</strain>
    </source>
</reference>
<dbReference type="EMBL" id="BARW01005726">
    <property type="protein sequence ID" value="GAI82598.1"/>
    <property type="molecule type" value="Genomic_DNA"/>
</dbReference>
<dbReference type="Pfam" id="PF22090">
    <property type="entry name" value="Gins51_C"/>
    <property type="match status" value="1"/>
</dbReference>
<name>X1RPM7_9ZZZZ</name>
<comment type="caution">
    <text evidence="2">The sequence shown here is derived from an EMBL/GenBank/DDBJ whole genome shotgun (WGS) entry which is preliminary data.</text>
</comment>
<dbReference type="Gene3D" id="1.20.58.1030">
    <property type="match status" value="1"/>
</dbReference>